<comment type="function">
    <text evidence="11">Component of the F(0) channel, it forms part of the peripheral stalk, linking F(1) to F(0). The b'-subunit is a diverged and duplicated form of b found in plants and photosynthetic bacteria.</text>
</comment>
<evidence type="ECO:0000256" key="3">
    <source>
        <dbReference type="ARBA" id="ARBA00022547"/>
    </source>
</evidence>
<comment type="subcellular location">
    <subcellularLocation>
        <location evidence="13">Cell membrane</location>
        <topology evidence="13">Single-pass membrane protein</topology>
    </subcellularLocation>
    <subcellularLocation>
        <location evidence="12">Endomembrane system</location>
        <topology evidence="12">Single-pass membrane protein</topology>
    </subcellularLocation>
</comment>
<dbReference type="EMBL" id="JAGRQC010000004">
    <property type="protein sequence ID" value="MBR0553668.1"/>
    <property type="molecule type" value="Genomic_DNA"/>
</dbReference>
<evidence type="ECO:0000256" key="9">
    <source>
        <dbReference type="ARBA" id="ARBA00023310"/>
    </source>
</evidence>
<dbReference type="HAMAP" id="MF_01398">
    <property type="entry name" value="ATP_synth_b_bprime"/>
    <property type="match status" value="1"/>
</dbReference>
<evidence type="ECO:0000256" key="1">
    <source>
        <dbReference type="ARBA" id="ARBA00005513"/>
    </source>
</evidence>
<dbReference type="GO" id="GO:0046933">
    <property type="term" value="F:proton-transporting ATP synthase activity, rotational mechanism"/>
    <property type="evidence" value="ECO:0007669"/>
    <property type="project" value="UniProtKB-UniRule"/>
</dbReference>
<evidence type="ECO:0000256" key="15">
    <source>
        <dbReference type="SAM" id="Coils"/>
    </source>
</evidence>
<dbReference type="PANTHER" id="PTHR33445:SF1">
    <property type="entry name" value="ATP SYNTHASE SUBUNIT B"/>
    <property type="match status" value="1"/>
</dbReference>
<dbReference type="GO" id="GO:0005886">
    <property type="term" value="C:plasma membrane"/>
    <property type="evidence" value="ECO:0007669"/>
    <property type="project" value="UniProtKB-SubCell"/>
</dbReference>
<reference evidence="16" key="1">
    <citation type="submission" date="2021-04" db="EMBL/GenBank/DDBJ databases">
        <title>Ouciella asimina sp. nov., isolated from the surface seawater in the hydrothermal field of Okinawa Trough.</title>
        <authorList>
            <person name="Shuang W."/>
        </authorList>
    </citation>
    <scope>NUCLEOTIDE SEQUENCE</scope>
    <source>
        <strain evidence="16">LXI357</strain>
    </source>
</reference>
<comment type="caution">
    <text evidence="16">The sequence shown here is derived from an EMBL/GenBank/DDBJ whole genome shotgun (WGS) entry which is preliminary data.</text>
</comment>
<dbReference type="GO" id="GO:0012505">
    <property type="term" value="C:endomembrane system"/>
    <property type="evidence" value="ECO:0007669"/>
    <property type="project" value="UniProtKB-SubCell"/>
</dbReference>
<feature type="coiled-coil region" evidence="15">
    <location>
        <begin position="63"/>
        <end position="109"/>
    </location>
</feature>
<dbReference type="CDD" id="cd06503">
    <property type="entry name" value="ATP-synt_Fo_b"/>
    <property type="match status" value="1"/>
</dbReference>
<dbReference type="Proteomes" id="UP000676996">
    <property type="component" value="Unassembled WGS sequence"/>
</dbReference>
<keyword evidence="8 13" id="KW-0472">Membrane</keyword>
<dbReference type="AlphaFoldDB" id="A0A8T4IF76"/>
<keyword evidence="6 13" id="KW-1133">Transmembrane helix</keyword>
<comment type="function">
    <text evidence="10 13">F(1)F(0) ATP synthase produces ATP from ADP in the presence of a proton or sodium gradient. F-type ATPases consist of two structural domains, F(1) containing the extramembraneous catalytic core and F(0) containing the membrane proton channel, linked together by a central stalk and a peripheral stalk. During catalysis, ATP synthesis in the catalytic domain of F(1) is coupled via a rotary mechanism of the central stalk subunits to proton translocation.</text>
</comment>
<evidence type="ECO:0000256" key="10">
    <source>
        <dbReference type="ARBA" id="ARBA00025198"/>
    </source>
</evidence>
<accession>A0A8T4IF76</accession>
<evidence type="ECO:0000256" key="6">
    <source>
        <dbReference type="ARBA" id="ARBA00022989"/>
    </source>
</evidence>
<dbReference type="InterPro" id="IPR002146">
    <property type="entry name" value="ATP_synth_b/b'su_bac/chlpt"/>
</dbReference>
<dbReference type="GO" id="GO:0045259">
    <property type="term" value="C:proton-transporting ATP synthase complex"/>
    <property type="evidence" value="ECO:0007669"/>
    <property type="project" value="UniProtKB-KW"/>
</dbReference>
<keyword evidence="4 13" id="KW-0812">Transmembrane</keyword>
<keyword evidence="15" id="KW-0175">Coiled coil</keyword>
<evidence type="ECO:0000256" key="7">
    <source>
        <dbReference type="ARBA" id="ARBA00023065"/>
    </source>
</evidence>
<keyword evidence="3 13" id="KW-0138">CF(0)</keyword>
<keyword evidence="5 13" id="KW-0375">Hydrogen ion transport</keyword>
<organism evidence="16 17">
    <name type="scientific">Stakelama marina</name>
    <dbReference type="NCBI Taxonomy" id="2826939"/>
    <lineage>
        <taxon>Bacteria</taxon>
        <taxon>Pseudomonadati</taxon>
        <taxon>Pseudomonadota</taxon>
        <taxon>Alphaproteobacteria</taxon>
        <taxon>Sphingomonadales</taxon>
        <taxon>Sphingomonadaceae</taxon>
        <taxon>Stakelama</taxon>
    </lineage>
</organism>
<keyword evidence="7 13" id="KW-0406">Ion transport</keyword>
<keyword evidence="9 13" id="KW-0066">ATP synthesis</keyword>
<evidence type="ECO:0000256" key="13">
    <source>
        <dbReference type="HAMAP-Rule" id="MF_01398"/>
    </source>
</evidence>
<dbReference type="Pfam" id="PF00430">
    <property type="entry name" value="ATP-synt_B"/>
    <property type="match status" value="1"/>
</dbReference>
<evidence type="ECO:0000313" key="17">
    <source>
        <dbReference type="Proteomes" id="UP000676996"/>
    </source>
</evidence>
<keyword evidence="17" id="KW-1185">Reference proteome</keyword>
<evidence type="ECO:0000256" key="5">
    <source>
        <dbReference type="ARBA" id="ARBA00022781"/>
    </source>
</evidence>
<dbReference type="PANTHER" id="PTHR33445">
    <property type="entry name" value="ATP SYNTHASE SUBUNIT B', CHLOROPLASTIC"/>
    <property type="match status" value="1"/>
</dbReference>
<dbReference type="GO" id="GO:0046961">
    <property type="term" value="F:proton-transporting ATPase activity, rotational mechanism"/>
    <property type="evidence" value="ECO:0007669"/>
    <property type="project" value="TreeGrafter"/>
</dbReference>
<comment type="subunit">
    <text evidence="13">F-type ATPases have 2 components, F(1) - the catalytic core - and F(0) - the membrane proton channel. F(1) has five subunits: alpha(3), beta(3), gamma(1), delta(1), epsilon(1). F(0) has three main subunits: a(1), b(2) and c(10-14). The alpha and beta chains form an alternating ring which encloses part of the gamma chain. F(1) is attached to F(0) by a central stalk formed by the gamma and epsilon chains, while a peripheral stalk is formed by the delta and b chains.</text>
</comment>
<gene>
    <name evidence="13" type="primary">atpF</name>
    <name evidence="16" type="ORF">J7S20_14250</name>
</gene>
<evidence type="ECO:0000256" key="8">
    <source>
        <dbReference type="ARBA" id="ARBA00023136"/>
    </source>
</evidence>
<proteinExistence type="inferred from homology"/>
<evidence type="ECO:0000256" key="2">
    <source>
        <dbReference type="ARBA" id="ARBA00022448"/>
    </source>
</evidence>
<evidence type="ECO:0000256" key="4">
    <source>
        <dbReference type="ARBA" id="ARBA00022692"/>
    </source>
</evidence>
<evidence type="ECO:0000256" key="14">
    <source>
        <dbReference type="RuleBase" id="RU003848"/>
    </source>
</evidence>
<sequence>MVWLVVAFAILYFGIVKTTLPRLGRTIDARENQIMGDLDTAGNAKAEADRIQAEYEAGVASAQEQARARLADARSEAAKAIEAKLAETNAELNKKMDAAEASLEEARAKAVGEIEAVAAEAAAAIVEKLTGTRPDEAEASSAARAALA</sequence>
<keyword evidence="13" id="KW-1003">Cell membrane</keyword>
<evidence type="ECO:0000313" key="16">
    <source>
        <dbReference type="EMBL" id="MBR0553668.1"/>
    </source>
</evidence>
<evidence type="ECO:0000256" key="11">
    <source>
        <dbReference type="ARBA" id="ARBA00025614"/>
    </source>
</evidence>
<dbReference type="InterPro" id="IPR050059">
    <property type="entry name" value="ATP_synthase_B_chain"/>
</dbReference>
<keyword evidence="2 13" id="KW-0813">Transport</keyword>
<evidence type="ECO:0000256" key="12">
    <source>
        <dbReference type="ARBA" id="ARBA00037847"/>
    </source>
</evidence>
<protein>
    <recommendedName>
        <fullName evidence="13">ATP synthase subunit b</fullName>
    </recommendedName>
    <alternativeName>
        <fullName evidence="13">ATP synthase F(0) sector subunit b</fullName>
    </alternativeName>
    <alternativeName>
        <fullName evidence="13">ATPase subunit I</fullName>
    </alternativeName>
    <alternativeName>
        <fullName evidence="13">F-type ATPase subunit b</fullName>
        <shortName evidence="13">F-ATPase subunit b</shortName>
    </alternativeName>
</protein>
<comment type="similarity">
    <text evidence="1 13 14">Belongs to the ATPase B chain family.</text>
</comment>
<name>A0A8T4IF76_9SPHN</name>